<sequence length="614" mass="69101">MQAFCHEHLQEIVLDDWSELLPSSRMFLEQLGLPSMHPFCNMSAEAIIHPSAPEMGPPAVPFNNNLVEALVTNWYYYVPPSIALFLVWFCLFAGYIAPLGTATLLWFRFKRKSRSLLDIHPVMVTLTFVSCWIVMTDDQYVYEFGRIPGVILLTVSLGSLRVTRKHIPTLLLLLCVCWTISPWELEDPANIPSTTLKPGLYYNKKNPMIHGIVSKWQTRLPDYSQVATPFWLTGDARTGMPYTFGYVDNPPRFHRVWLPTFDDEYVAMDIAFPIAGHDWEKPLYLLFHGLNGGSKEGYVIDFCHARNNEGSTCVVMIARGLGGAPIQGWTFFHGARIIDAHSAAAVLRNRVKGGNQVLAGVGYSLGAIVLNHYVASFGTQVALDVSVAISGALDCTFQQVYNRSQRIWQTMIIAHMRDQFLYPKWGNRIIHKIGKKNYQKLMRAENIVEADHYIGVMYNGYKGIVSFYSEMSAILATNNTNQSRHFAIPHLVLHSFDDPISSWRTNAANDPSNPFFPSNIVMQENCSNLVILLTERGGHVGWPMGYFPHTWEYMNTYVAAGFVSSYAESLTHVEDFPCRNKSDKDRLTSGTSNSTFVSSSGGLLPVISMNQAYS</sequence>
<keyword evidence="1" id="KW-0812">Transmembrane</keyword>
<dbReference type="AlphaFoldDB" id="A0A9K3LRF2"/>
<name>A0A9K3LRF2_9STRA</name>
<organism evidence="2 3">
    <name type="scientific">Nitzschia inconspicua</name>
    <dbReference type="NCBI Taxonomy" id="303405"/>
    <lineage>
        <taxon>Eukaryota</taxon>
        <taxon>Sar</taxon>
        <taxon>Stramenopiles</taxon>
        <taxon>Ochrophyta</taxon>
        <taxon>Bacillariophyta</taxon>
        <taxon>Bacillariophyceae</taxon>
        <taxon>Bacillariophycidae</taxon>
        <taxon>Bacillariales</taxon>
        <taxon>Bacillariaceae</taxon>
        <taxon>Nitzschia</taxon>
    </lineage>
</organism>
<dbReference type="EMBL" id="JAGRRH010000007">
    <property type="protein sequence ID" value="KAG7367159.1"/>
    <property type="molecule type" value="Genomic_DNA"/>
</dbReference>
<comment type="caution">
    <text evidence="2">The sequence shown here is derived from an EMBL/GenBank/DDBJ whole genome shotgun (WGS) entry which is preliminary data.</text>
</comment>
<dbReference type="GO" id="GO:0047372">
    <property type="term" value="F:monoacylglycerol lipase activity"/>
    <property type="evidence" value="ECO:0007669"/>
    <property type="project" value="TreeGrafter"/>
</dbReference>
<keyword evidence="1" id="KW-1133">Transmembrane helix</keyword>
<dbReference type="OrthoDB" id="247542at2759"/>
<keyword evidence="1" id="KW-0472">Membrane</keyword>
<evidence type="ECO:0000313" key="3">
    <source>
        <dbReference type="Proteomes" id="UP000693970"/>
    </source>
</evidence>
<dbReference type="GO" id="GO:0034338">
    <property type="term" value="F:short-chain carboxylesterase activity"/>
    <property type="evidence" value="ECO:0007669"/>
    <property type="project" value="TreeGrafter"/>
</dbReference>
<dbReference type="PANTHER" id="PTHR10794">
    <property type="entry name" value="ABHYDROLASE DOMAIN-CONTAINING PROTEIN"/>
    <property type="match status" value="1"/>
</dbReference>
<proteinExistence type="predicted"/>
<keyword evidence="3" id="KW-1185">Reference proteome</keyword>
<reference evidence="2" key="2">
    <citation type="submission" date="2021-04" db="EMBL/GenBank/DDBJ databases">
        <authorList>
            <person name="Podell S."/>
        </authorList>
    </citation>
    <scope>NUCLEOTIDE SEQUENCE</scope>
    <source>
        <strain evidence="2">Hildebrandi</strain>
    </source>
</reference>
<protein>
    <submittedName>
        <fullName evidence="2">Uncharacterized protein</fullName>
    </submittedName>
</protein>
<evidence type="ECO:0000256" key="1">
    <source>
        <dbReference type="SAM" id="Phobius"/>
    </source>
</evidence>
<dbReference type="Proteomes" id="UP000693970">
    <property type="component" value="Unassembled WGS sequence"/>
</dbReference>
<reference evidence="2" key="1">
    <citation type="journal article" date="2021" name="Sci. Rep.">
        <title>Diploid genomic architecture of Nitzschia inconspicua, an elite biomass production diatom.</title>
        <authorList>
            <person name="Oliver A."/>
            <person name="Podell S."/>
            <person name="Pinowska A."/>
            <person name="Traller J.C."/>
            <person name="Smith S.R."/>
            <person name="McClure R."/>
            <person name="Beliaev A."/>
            <person name="Bohutskyi P."/>
            <person name="Hill E.A."/>
            <person name="Rabines A."/>
            <person name="Zheng H."/>
            <person name="Allen L.Z."/>
            <person name="Kuo A."/>
            <person name="Grigoriev I.V."/>
            <person name="Allen A.E."/>
            <person name="Hazlebeck D."/>
            <person name="Allen E.E."/>
        </authorList>
    </citation>
    <scope>NUCLEOTIDE SEQUENCE</scope>
    <source>
        <strain evidence="2">Hildebrandi</strain>
    </source>
</reference>
<evidence type="ECO:0000313" key="2">
    <source>
        <dbReference type="EMBL" id="KAG7367159.1"/>
    </source>
</evidence>
<dbReference type="PANTHER" id="PTHR10794:SF63">
    <property type="entry name" value="ALPHA_BETA HYDROLASE 1, ISOFORM A"/>
    <property type="match status" value="1"/>
</dbReference>
<dbReference type="InterPro" id="IPR050960">
    <property type="entry name" value="AB_hydrolase_4_sf"/>
</dbReference>
<feature type="transmembrane region" description="Helical" evidence="1">
    <location>
        <begin position="119"/>
        <end position="135"/>
    </location>
</feature>
<feature type="transmembrane region" description="Helical" evidence="1">
    <location>
        <begin position="82"/>
        <end position="107"/>
    </location>
</feature>
<gene>
    <name evidence="2" type="ORF">IV203_029829</name>
</gene>
<accession>A0A9K3LRF2</accession>